<reference evidence="1 2" key="1">
    <citation type="submission" date="2016-07" db="EMBL/GenBank/DDBJ databases">
        <authorList>
            <person name="Yuval B."/>
        </authorList>
    </citation>
    <scope>NUCLEOTIDE SEQUENCE [LARGE SCALE GENOMIC DNA]</scope>
    <source>
        <strain evidence="1 2">IL</strain>
    </source>
</reference>
<dbReference type="OrthoDB" id="9798416at2"/>
<proteinExistence type="predicted"/>
<protein>
    <recommendedName>
        <fullName evidence="3">Addiction module antidote protein</fullName>
    </recommendedName>
</protein>
<dbReference type="InterPro" id="IPR014057">
    <property type="entry name" value="HI1420"/>
</dbReference>
<dbReference type="AlphaFoldDB" id="A0A1E7Z0C1"/>
<evidence type="ECO:0008006" key="3">
    <source>
        <dbReference type="Google" id="ProtNLM"/>
    </source>
</evidence>
<comment type="caution">
    <text evidence="1">The sequence shown here is derived from an EMBL/GenBank/DDBJ whole genome shotgun (WGS) entry which is preliminary data.</text>
</comment>
<gene>
    <name evidence="1" type="ORF">BBW68_10430</name>
</gene>
<dbReference type="GO" id="GO:0003677">
    <property type="term" value="F:DNA binding"/>
    <property type="evidence" value="ECO:0007669"/>
    <property type="project" value="InterPro"/>
</dbReference>
<accession>A0A1E7Z0C1</accession>
<dbReference type="InterPro" id="IPR010982">
    <property type="entry name" value="Lambda_DNA-bd_dom_sf"/>
</dbReference>
<dbReference type="EMBL" id="MAYS01000278">
    <property type="protein sequence ID" value="OFC62237.1"/>
    <property type="molecule type" value="Genomic_DNA"/>
</dbReference>
<name>A0A1E7Z0C1_9GAMM</name>
<organism evidence="1 2">
    <name type="scientific">Candidatus Erwinia dacicola</name>
    <dbReference type="NCBI Taxonomy" id="252393"/>
    <lineage>
        <taxon>Bacteria</taxon>
        <taxon>Pseudomonadati</taxon>
        <taxon>Pseudomonadota</taxon>
        <taxon>Gammaproteobacteria</taxon>
        <taxon>Enterobacterales</taxon>
        <taxon>Erwiniaceae</taxon>
        <taxon>Erwinia</taxon>
    </lineage>
</organism>
<evidence type="ECO:0000313" key="2">
    <source>
        <dbReference type="Proteomes" id="UP000243534"/>
    </source>
</evidence>
<evidence type="ECO:0000313" key="1">
    <source>
        <dbReference type="EMBL" id="OFC62237.1"/>
    </source>
</evidence>
<dbReference type="Pfam" id="PF21716">
    <property type="entry name" value="dnstrm_HI1420"/>
    <property type="match status" value="1"/>
</dbReference>
<sequence>MTNKFNNQQEIVEYLNLQAESGYHRVLIAAIRTVVRDKGVDPVAREACMTIDEVGSTLSGKTEPSFSAILKITKALRLKLHFTIA</sequence>
<dbReference type="SUPFAM" id="SSF47413">
    <property type="entry name" value="lambda repressor-like DNA-binding domains"/>
    <property type="match status" value="1"/>
</dbReference>
<dbReference type="RefSeq" id="WP_070134892.1">
    <property type="nucleotide sequence ID" value="NZ_LJAM02000821.1"/>
</dbReference>
<dbReference type="Proteomes" id="UP000243534">
    <property type="component" value="Unassembled WGS sequence"/>
</dbReference>